<dbReference type="EMBL" id="SEOQ01000267">
    <property type="protein sequence ID" value="TFY66219.1"/>
    <property type="molecule type" value="Genomic_DNA"/>
</dbReference>
<feature type="compositionally biased region" description="Low complexity" evidence="2">
    <location>
        <begin position="546"/>
        <end position="556"/>
    </location>
</feature>
<evidence type="ECO:0000256" key="2">
    <source>
        <dbReference type="SAM" id="MobiDB-lite"/>
    </source>
</evidence>
<feature type="coiled-coil region" evidence="1">
    <location>
        <begin position="59"/>
        <end position="136"/>
    </location>
</feature>
<feature type="compositionally biased region" description="Low complexity" evidence="2">
    <location>
        <begin position="226"/>
        <end position="242"/>
    </location>
</feature>
<organism evidence="4 5">
    <name type="scientific">Dentipellis fragilis</name>
    <dbReference type="NCBI Taxonomy" id="205917"/>
    <lineage>
        <taxon>Eukaryota</taxon>
        <taxon>Fungi</taxon>
        <taxon>Dikarya</taxon>
        <taxon>Basidiomycota</taxon>
        <taxon>Agaricomycotina</taxon>
        <taxon>Agaricomycetes</taxon>
        <taxon>Russulales</taxon>
        <taxon>Hericiaceae</taxon>
        <taxon>Dentipellis</taxon>
    </lineage>
</organism>
<name>A0A4Y9YYL6_9AGAM</name>
<evidence type="ECO:0000259" key="3">
    <source>
        <dbReference type="Pfam" id="PF20411"/>
    </source>
</evidence>
<gene>
    <name evidence="4" type="ORF">EVG20_g4870</name>
</gene>
<dbReference type="Pfam" id="PF20411">
    <property type="entry name" value="DUF6697"/>
    <property type="match status" value="1"/>
</dbReference>
<feature type="compositionally biased region" description="Basic and acidic residues" evidence="2">
    <location>
        <begin position="643"/>
        <end position="652"/>
    </location>
</feature>
<dbReference type="AlphaFoldDB" id="A0A4Y9YYL6"/>
<feature type="domain" description="DUF6697" evidence="3">
    <location>
        <begin position="325"/>
        <end position="520"/>
    </location>
</feature>
<dbReference type="OrthoDB" id="3265858at2759"/>
<feature type="compositionally biased region" description="Basic and acidic residues" evidence="2">
    <location>
        <begin position="256"/>
        <end position="273"/>
    </location>
</feature>
<keyword evidence="1" id="KW-0175">Coiled coil</keyword>
<evidence type="ECO:0000313" key="5">
    <source>
        <dbReference type="Proteomes" id="UP000298327"/>
    </source>
</evidence>
<proteinExistence type="predicted"/>
<feature type="compositionally biased region" description="Basic and acidic residues" evidence="2">
    <location>
        <begin position="738"/>
        <end position="752"/>
    </location>
</feature>
<feature type="region of interest" description="Disordered" evidence="2">
    <location>
        <begin position="205"/>
        <end position="281"/>
    </location>
</feature>
<reference evidence="4 5" key="1">
    <citation type="submission" date="2019-02" db="EMBL/GenBank/DDBJ databases">
        <title>Genome sequencing of the rare red list fungi Dentipellis fragilis.</title>
        <authorList>
            <person name="Buettner E."/>
            <person name="Kellner H."/>
        </authorList>
    </citation>
    <scope>NUCLEOTIDE SEQUENCE [LARGE SCALE GENOMIC DNA]</scope>
    <source>
        <strain evidence="4 5">DSM 105465</strain>
    </source>
</reference>
<protein>
    <recommendedName>
        <fullName evidence="3">DUF6697 domain-containing protein</fullName>
    </recommendedName>
</protein>
<comment type="caution">
    <text evidence="4">The sequence shown here is derived from an EMBL/GenBank/DDBJ whole genome shotgun (WGS) entry which is preliminary data.</text>
</comment>
<keyword evidence="5" id="KW-1185">Reference proteome</keyword>
<feature type="region of interest" description="Disordered" evidence="2">
    <location>
        <begin position="643"/>
        <end position="715"/>
    </location>
</feature>
<dbReference type="InterPro" id="IPR046520">
    <property type="entry name" value="DUF6697"/>
</dbReference>
<dbReference type="Proteomes" id="UP000298327">
    <property type="component" value="Unassembled WGS sequence"/>
</dbReference>
<feature type="region of interest" description="Disordered" evidence="2">
    <location>
        <begin position="731"/>
        <end position="788"/>
    </location>
</feature>
<feature type="region of interest" description="Disordered" evidence="2">
    <location>
        <begin position="531"/>
        <end position="563"/>
    </location>
</feature>
<evidence type="ECO:0000313" key="4">
    <source>
        <dbReference type="EMBL" id="TFY66219.1"/>
    </source>
</evidence>
<evidence type="ECO:0000256" key="1">
    <source>
        <dbReference type="SAM" id="Coils"/>
    </source>
</evidence>
<sequence>MFLFLLRPRSNPGESRLPAPILLSPSLFSDLLLQRKLSLSMTKGGRKPARKPESSEARIARLEDELRDAIHKNDALKKESSRDKEDLERRICRLKEDMAGEAKRMENDRKEARRARDELRKALAKKDKEIERTKNQVIDCKGKLNASYTELGKLRAQLASEAVPALVDERPSSSHKMASRPAARSAIKIKTESLEASQLKRPIIYHAQSSSDEEGGDFKRRKVESSAKNSASIISSTSSIGAPPQSLKSPKASNVPERKRKEKPSKDPIKDGAPRSTSVKHHLSATGIPVVISAHPSSLSALQQRIAAVTTFGVRLSSKVSPMGVSRTFLVKTYGISGSMASTIKPEMNVPRGTMRRLILPRPEFNPGLPSSPGAPGTVLTNRSDILECGPVSLWIQAIPGEGLWKYFGNYDLARSVQPLTAAEARGLDKNTVRVWAESLSSNVWDCHAELRVRIWFRKIGAEATESAIARHIELLRNKKSPIDLNKNDIVEALGSWQETLHVVTIRCVGYDYDFLADVESRWRERHATACSSPSSSLSVPPPSSSIPTHPSNSASMAQDKPPAHTVEVLEGHITHLENELRYVIHANDTLKMQLAREKEGFERQIARMREDMFREVRRLEFDLKGACRTRDELRTVIAEKETETEKVRDMQTAEEPASARPKKPVVETQPAKEVQPVAPIVVKTESPSPEPLPQKRRIKVGQQSRQGESSRHHASFDGLKFVHALPQNDALAIPPKGSEHRTNSNDEDVGHQVELLNPGSGLHLQDQQGSAESANKKRSKKPVKSKSVTFASPSALAPGVPAVVTTPSALLLALQKRVAGVTTFDVQLPNKASSLASRVLSS</sequence>
<accession>A0A4Y9YYL6</accession>